<accession>A0A251ZUX9</accession>
<dbReference type="SUPFAM" id="SSF53850">
    <property type="entry name" value="Periplasmic binding protein-like II"/>
    <property type="match status" value="1"/>
</dbReference>
<feature type="domain" description="HTH lysR-type" evidence="5">
    <location>
        <begin position="7"/>
        <end position="64"/>
    </location>
</feature>
<dbReference type="InterPro" id="IPR005119">
    <property type="entry name" value="LysR_subst-bd"/>
</dbReference>
<dbReference type="Proteomes" id="UP000194946">
    <property type="component" value="Unassembled WGS sequence"/>
</dbReference>
<dbReference type="PANTHER" id="PTHR30118:SF15">
    <property type="entry name" value="TRANSCRIPTIONAL REGULATORY PROTEIN"/>
    <property type="match status" value="1"/>
</dbReference>
<evidence type="ECO:0000256" key="1">
    <source>
        <dbReference type="ARBA" id="ARBA00009437"/>
    </source>
</evidence>
<dbReference type="PANTHER" id="PTHR30118">
    <property type="entry name" value="HTH-TYPE TRANSCRIPTIONAL REGULATOR LEUO-RELATED"/>
    <property type="match status" value="1"/>
</dbReference>
<keyword evidence="4" id="KW-0804">Transcription</keyword>
<dbReference type="AlphaFoldDB" id="A0A251ZUX9"/>
<dbReference type="InterPro" id="IPR000847">
    <property type="entry name" value="LysR_HTH_N"/>
</dbReference>
<protein>
    <submittedName>
        <fullName evidence="6">Transcriptional regulator</fullName>
    </submittedName>
</protein>
<dbReference type="RefSeq" id="WP_008854947.1">
    <property type="nucleotide sequence ID" value="NZ_JOPB01000006.1"/>
</dbReference>
<evidence type="ECO:0000256" key="4">
    <source>
        <dbReference type="ARBA" id="ARBA00023163"/>
    </source>
</evidence>
<dbReference type="Gene3D" id="3.40.190.10">
    <property type="entry name" value="Periplasmic binding protein-like II"/>
    <property type="match status" value="2"/>
</dbReference>
<comment type="similarity">
    <text evidence="1">Belongs to the LysR transcriptional regulatory family.</text>
</comment>
<dbReference type="Gene3D" id="1.10.10.10">
    <property type="entry name" value="Winged helix-like DNA-binding domain superfamily/Winged helix DNA-binding domain"/>
    <property type="match status" value="1"/>
</dbReference>
<dbReference type="Pfam" id="PF03466">
    <property type="entry name" value="LysR_substrate"/>
    <property type="match status" value="1"/>
</dbReference>
<dbReference type="InterPro" id="IPR050389">
    <property type="entry name" value="LysR-type_TF"/>
</dbReference>
<evidence type="ECO:0000256" key="2">
    <source>
        <dbReference type="ARBA" id="ARBA00023015"/>
    </source>
</evidence>
<sequence>MNNISSLDLNLLKVMDALLDERNVTRAAQKLSLTQPAVSIMLNRLRDKFKDPLFVRSSHGMVPTDRALALAEPIKKILSDIGLLIQPIELNPSELELTLTIAANDNDMIVIGLPFVLALKKYAPRVKVAFVSYHKLDVQLMLERGELDLILIDPRNSPPSLYHRVLFEDQYVCVMPQDHPLAKENSLTLEMFCTFEHVLVSYHGGQFYGATDDALHKIGLKRRVALSITSFLLLPCVLEQSDFIAVAPERVARNFKSMVLKEPPVSVQGYTKIMAWHERTHRDRVQQWMRNLMVETCKESS</sequence>
<keyword evidence="3" id="KW-0238">DNA-binding</keyword>
<dbReference type="GO" id="GO:0003700">
    <property type="term" value="F:DNA-binding transcription factor activity"/>
    <property type="evidence" value="ECO:0007669"/>
    <property type="project" value="InterPro"/>
</dbReference>
<dbReference type="PRINTS" id="PR00039">
    <property type="entry name" value="HTHLYSR"/>
</dbReference>
<dbReference type="Pfam" id="PF00126">
    <property type="entry name" value="HTH_1"/>
    <property type="match status" value="1"/>
</dbReference>
<dbReference type="EMBL" id="JOPB01000006">
    <property type="protein sequence ID" value="OUI78477.1"/>
    <property type="molecule type" value="Genomic_DNA"/>
</dbReference>
<dbReference type="PROSITE" id="PS50931">
    <property type="entry name" value="HTH_LYSR"/>
    <property type="match status" value="1"/>
</dbReference>
<keyword evidence="2" id="KW-0805">Transcription regulation</keyword>
<dbReference type="SUPFAM" id="SSF46785">
    <property type="entry name" value="Winged helix' DNA-binding domain"/>
    <property type="match status" value="1"/>
</dbReference>
<dbReference type="InterPro" id="IPR036390">
    <property type="entry name" value="WH_DNA-bd_sf"/>
</dbReference>
<evidence type="ECO:0000256" key="3">
    <source>
        <dbReference type="ARBA" id="ARBA00023125"/>
    </source>
</evidence>
<evidence type="ECO:0000259" key="5">
    <source>
        <dbReference type="PROSITE" id="PS50931"/>
    </source>
</evidence>
<organism evidence="6 7">
    <name type="scientific">Commensalibacter intestini</name>
    <dbReference type="NCBI Taxonomy" id="479936"/>
    <lineage>
        <taxon>Bacteria</taxon>
        <taxon>Pseudomonadati</taxon>
        <taxon>Pseudomonadota</taxon>
        <taxon>Alphaproteobacteria</taxon>
        <taxon>Acetobacterales</taxon>
        <taxon>Acetobacteraceae</taxon>
    </lineage>
</organism>
<comment type="caution">
    <text evidence="6">The sequence shown here is derived from an EMBL/GenBank/DDBJ whole genome shotgun (WGS) entry which is preliminary data.</text>
</comment>
<evidence type="ECO:0000313" key="7">
    <source>
        <dbReference type="Proteomes" id="UP000194946"/>
    </source>
</evidence>
<evidence type="ECO:0000313" key="6">
    <source>
        <dbReference type="EMBL" id="OUI78477.1"/>
    </source>
</evidence>
<gene>
    <name evidence="6" type="ORF">HK18_08125</name>
</gene>
<keyword evidence="7" id="KW-1185">Reference proteome</keyword>
<proteinExistence type="inferred from homology"/>
<name>A0A251ZUX9_9PROT</name>
<reference evidence="7" key="1">
    <citation type="submission" date="2014-06" db="EMBL/GenBank/DDBJ databases">
        <authorList>
            <person name="Winans N.J."/>
            <person name="Newell P.D."/>
            <person name="Douglas A.E."/>
        </authorList>
    </citation>
    <scope>NUCLEOTIDE SEQUENCE [LARGE SCALE GENOMIC DNA]</scope>
    <source>
        <strain evidence="7">DmL_052</strain>
    </source>
</reference>
<dbReference type="InterPro" id="IPR036388">
    <property type="entry name" value="WH-like_DNA-bd_sf"/>
</dbReference>
<dbReference type="GO" id="GO:0003677">
    <property type="term" value="F:DNA binding"/>
    <property type="evidence" value="ECO:0007669"/>
    <property type="project" value="UniProtKB-KW"/>
</dbReference>